<dbReference type="AlphaFoldDB" id="A0A3M7SRY8"/>
<evidence type="ECO:0000313" key="1">
    <source>
        <dbReference type="EMBL" id="RNA38553.1"/>
    </source>
</evidence>
<dbReference type="Proteomes" id="UP000276133">
    <property type="component" value="Unassembled WGS sequence"/>
</dbReference>
<gene>
    <name evidence="1" type="ORF">BpHYR1_027421</name>
</gene>
<name>A0A3M7SRY8_BRAPC</name>
<comment type="caution">
    <text evidence="1">The sequence shown here is derived from an EMBL/GenBank/DDBJ whole genome shotgun (WGS) entry which is preliminary data.</text>
</comment>
<evidence type="ECO:0000313" key="2">
    <source>
        <dbReference type="Proteomes" id="UP000276133"/>
    </source>
</evidence>
<dbReference type="EMBL" id="REGN01000859">
    <property type="protein sequence ID" value="RNA38553.1"/>
    <property type="molecule type" value="Genomic_DNA"/>
</dbReference>
<sequence length="97" mass="11068">MLLFNQSNSFMGSLCTVYPSTGMHASKLEVRFIQISYLKIFPFVPKKDVLSFFDELQANFSKSIKPIYRQITIRIGCLIPMRLDACITVQGLTIVMI</sequence>
<protein>
    <submittedName>
        <fullName evidence="1">Uncharacterized protein</fullName>
    </submittedName>
</protein>
<accession>A0A3M7SRY8</accession>
<organism evidence="1 2">
    <name type="scientific">Brachionus plicatilis</name>
    <name type="common">Marine rotifer</name>
    <name type="synonym">Brachionus muelleri</name>
    <dbReference type="NCBI Taxonomy" id="10195"/>
    <lineage>
        <taxon>Eukaryota</taxon>
        <taxon>Metazoa</taxon>
        <taxon>Spiralia</taxon>
        <taxon>Gnathifera</taxon>
        <taxon>Rotifera</taxon>
        <taxon>Eurotatoria</taxon>
        <taxon>Monogononta</taxon>
        <taxon>Pseudotrocha</taxon>
        <taxon>Ploima</taxon>
        <taxon>Brachionidae</taxon>
        <taxon>Brachionus</taxon>
    </lineage>
</organism>
<reference evidence="1 2" key="1">
    <citation type="journal article" date="2018" name="Sci. Rep.">
        <title>Genomic signatures of local adaptation to the degree of environmental predictability in rotifers.</title>
        <authorList>
            <person name="Franch-Gras L."/>
            <person name="Hahn C."/>
            <person name="Garcia-Roger E.M."/>
            <person name="Carmona M.J."/>
            <person name="Serra M."/>
            <person name="Gomez A."/>
        </authorList>
    </citation>
    <scope>NUCLEOTIDE SEQUENCE [LARGE SCALE GENOMIC DNA]</scope>
    <source>
        <strain evidence="1">HYR1</strain>
    </source>
</reference>
<keyword evidence="2" id="KW-1185">Reference proteome</keyword>
<proteinExistence type="predicted"/>